<evidence type="ECO:0000256" key="1">
    <source>
        <dbReference type="SAM" id="Phobius"/>
    </source>
</evidence>
<dbReference type="Proteomes" id="UP000285740">
    <property type="component" value="Unassembled WGS sequence"/>
</dbReference>
<keyword evidence="1" id="KW-0472">Membrane</keyword>
<evidence type="ECO:0000313" key="4">
    <source>
        <dbReference type="EMBL" id="RHA81668.1"/>
    </source>
</evidence>
<evidence type="ECO:0000313" key="6">
    <source>
        <dbReference type="EMBL" id="RHL45122.1"/>
    </source>
</evidence>
<evidence type="ECO:0000313" key="10">
    <source>
        <dbReference type="Proteomes" id="UP000285740"/>
    </source>
</evidence>
<dbReference type="GO" id="GO:0016780">
    <property type="term" value="F:phosphotransferase activity, for other substituted phosphate groups"/>
    <property type="evidence" value="ECO:0007669"/>
    <property type="project" value="InterPro"/>
</dbReference>
<keyword evidence="1" id="KW-1133">Transmembrane helix</keyword>
<dbReference type="Gene3D" id="1.20.120.1760">
    <property type="match status" value="1"/>
</dbReference>
<evidence type="ECO:0000313" key="2">
    <source>
        <dbReference type="EMBL" id="RHA20792.1"/>
    </source>
</evidence>
<proteinExistence type="predicted"/>
<feature type="transmembrane region" description="Helical" evidence="1">
    <location>
        <begin position="7"/>
        <end position="27"/>
    </location>
</feature>
<dbReference type="EMBL" id="QSFV01000003">
    <property type="protein sequence ID" value="RHA81668.1"/>
    <property type="molecule type" value="Genomic_DNA"/>
</dbReference>
<feature type="transmembrane region" description="Helical" evidence="1">
    <location>
        <begin position="182"/>
        <end position="199"/>
    </location>
</feature>
<dbReference type="Proteomes" id="UP000283314">
    <property type="component" value="Unassembled WGS sequence"/>
</dbReference>
<organism evidence="4 10">
    <name type="scientific">Eubacterium ventriosum</name>
    <dbReference type="NCBI Taxonomy" id="39496"/>
    <lineage>
        <taxon>Bacteria</taxon>
        <taxon>Bacillati</taxon>
        <taxon>Bacillota</taxon>
        <taxon>Clostridia</taxon>
        <taxon>Eubacteriales</taxon>
        <taxon>Eubacteriaceae</taxon>
        <taxon>Eubacterium</taxon>
    </lineage>
</organism>
<comment type="caution">
    <text evidence="4">The sequence shown here is derived from an EMBL/GenBank/DDBJ whole genome shotgun (WGS) entry which is preliminary data.</text>
</comment>
<keyword evidence="1" id="KW-0812">Transmembrane</keyword>
<evidence type="ECO:0000313" key="5">
    <source>
        <dbReference type="EMBL" id="RHF89310.1"/>
    </source>
</evidence>
<evidence type="ECO:0000313" key="9">
    <source>
        <dbReference type="Proteomes" id="UP000284779"/>
    </source>
</evidence>
<dbReference type="GO" id="GO:0016020">
    <property type="term" value="C:membrane"/>
    <property type="evidence" value="ECO:0007669"/>
    <property type="project" value="InterPro"/>
</dbReference>
<dbReference type="AlphaFoldDB" id="A0A413T9H0"/>
<dbReference type="EMBL" id="QROT01000005">
    <property type="protein sequence ID" value="RHL45122.1"/>
    <property type="molecule type" value="Genomic_DNA"/>
</dbReference>
<dbReference type="Proteomes" id="UP000284598">
    <property type="component" value="Unassembled WGS sequence"/>
</dbReference>
<reference evidence="7 8" key="1">
    <citation type="submission" date="2018-08" db="EMBL/GenBank/DDBJ databases">
        <title>A genome reference for cultivated species of the human gut microbiota.</title>
        <authorList>
            <person name="Zou Y."/>
            <person name="Xue W."/>
            <person name="Luo G."/>
        </authorList>
    </citation>
    <scope>NUCLEOTIDE SEQUENCE [LARGE SCALE GENOMIC DNA]</scope>
    <source>
        <strain evidence="6 7">AF37-4</strain>
        <strain evidence="5 11">AM23-22</strain>
        <strain evidence="4 10">AM42-30</strain>
        <strain evidence="3 8">AM43-2</strain>
        <strain evidence="2 9">AM44-11BH</strain>
    </source>
</reference>
<dbReference type="InterPro" id="IPR000462">
    <property type="entry name" value="CDP-OH_P_trans"/>
</dbReference>
<dbReference type="EMBL" id="QSFO01000004">
    <property type="protein sequence ID" value="RHA55694.1"/>
    <property type="molecule type" value="Genomic_DNA"/>
</dbReference>
<feature type="transmembrane region" description="Helical" evidence="1">
    <location>
        <begin position="151"/>
        <end position="170"/>
    </location>
</feature>
<name>A0A413T9H0_9FIRM</name>
<evidence type="ECO:0000313" key="11">
    <source>
        <dbReference type="Proteomes" id="UP000286186"/>
    </source>
</evidence>
<dbReference type="Proteomes" id="UP000286186">
    <property type="component" value="Unassembled WGS sequence"/>
</dbReference>
<evidence type="ECO:0000313" key="7">
    <source>
        <dbReference type="Proteomes" id="UP000283314"/>
    </source>
</evidence>
<dbReference type="EMBL" id="QSFD01000001">
    <property type="protein sequence ID" value="RHA20792.1"/>
    <property type="molecule type" value="Genomic_DNA"/>
</dbReference>
<dbReference type="GO" id="GO:0008654">
    <property type="term" value="P:phospholipid biosynthetic process"/>
    <property type="evidence" value="ECO:0007669"/>
    <property type="project" value="InterPro"/>
</dbReference>
<dbReference type="Proteomes" id="UP000284779">
    <property type="component" value="Unassembled WGS sequence"/>
</dbReference>
<keyword evidence="9" id="KW-1185">Reference proteome</keyword>
<evidence type="ECO:0000313" key="3">
    <source>
        <dbReference type="EMBL" id="RHA55694.1"/>
    </source>
</evidence>
<gene>
    <name evidence="6" type="ORF">DW018_07165</name>
    <name evidence="5" type="ORF">DW652_05895</name>
    <name evidence="4" type="ORF">DW918_01660</name>
    <name evidence="3" type="ORF">DW929_05035</name>
    <name evidence="2" type="ORF">DW944_01080</name>
</gene>
<dbReference type="GeneID" id="66467017"/>
<evidence type="ECO:0000313" key="8">
    <source>
        <dbReference type="Proteomes" id="UP000284598"/>
    </source>
</evidence>
<feature type="transmembrane region" description="Helical" evidence="1">
    <location>
        <begin position="107"/>
        <end position="131"/>
    </location>
</feature>
<accession>A0A413T9H0</accession>
<dbReference type="InterPro" id="IPR043130">
    <property type="entry name" value="CDP-OH_PTrfase_TM_dom"/>
</dbReference>
<protein>
    <submittedName>
        <fullName evidence="4">Phosphatidylserine synthase</fullName>
    </submittedName>
</protein>
<dbReference type="Pfam" id="PF01066">
    <property type="entry name" value="CDP-OH_P_transf"/>
    <property type="match status" value="1"/>
</dbReference>
<sequence length="234" mass="26006">MLGFYDYTVVLTYCSVISAVIGIYVSLSGAGHPYIGVMLLLLCGLFDTFDGRVARSKKNRTEKEKAFGVQIDSLSDLVAFGVLPVCIGVALYNRDKFDFIKTGKESLLLHIPFVIIVILGALFVLCALIRLAYFNITVEETQGDSVGDDKYYFGLPVTSTALIFPTFLLMRHIMLITCQINISYIYYILLVIVGILYILKFKLKKPGTAMIYLMVAVGAVEFLAVVLMKICFGR</sequence>
<dbReference type="RefSeq" id="WP_005358973.1">
    <property type="nucleotide sequence ID" value="NZ_CABJDQ010000005.1"/>
</dbReference>
<feature type="transmembrane region" description="Helical" evidence="1">
    <location>
        <begin position="211"/>
        <end position="232"/>
    </location>
</feature>
<dbReference type="EMBL" id="QRHR01000004">
    <property type="protein sequence ID" value="RHF89310.1"/>
    <property type="molecule type" value="Genomic_DNA"/>
</dbReference>